<dbReference type="EMBL" id="JAIQUM010000340">
    <property type="protein sequence ID" value="MBZ5754014.1"/>
    <property type="molecule type" value="Genomic_DNA"/>
</dbReference>
<name>A0ABS7V1J3_9BACI</name>
<comment type="caution">
    <text evidence="1">The sequence shown here is derived from an EMBL/GenBank/DDBJ whole genome shotgun (WGS) entry which is preliminary data.</text>
</comment>
<evidence type="ECO:0000313" key="2">
    <source>
        <dbReference type="Proteomes" id="UP001165287"/>
    </source>
</evidence>
<sequence length="64" mass="7752">SLMVRQEVAFSQCSLRYPARRKDGLHPKLHIWQQICRLHEEMRKQRTSAWSRILLGEDRYGEQK</sequence>
<reference evidence="1" key="1">
    <citation type="submission" date="2024-05" db="EMBL/GenBank/DDBJ databases">
        <title>Metabacillus sp. nov., isolated from the rhizosphere soil of tomato plants.</title>
        <authorList>
            <person name="Ma R."/>
        </authorList>
    </citation>
    <scope>NUCLEOTIDE SEQUENCE</scope>
    <source>
        <strain evidence="1">DBTR6</strain>
    </source>
</reference>
<gene>
    <name evidence="1" type="ORF">K9V48_28865</name>
</gene>
<organism evidence="1 2">
    <name type="scientific">Metabacillus rhizolycopersici</name>
    <dbReference type="NCBI Taxonomy" id="2875709"/>
    <lineage>
        <taxon>Bacteria</taxon>
        <taxon>Bacillati</taxon>
        <taxon>Bacillota</taxon>
        <taxon>Bacilli</taxon>
        <taxon>Bacillales</taxon>
        <taxon>Bacillaceae</taxon>
        <taxon>Metabacillus</taxon>
    </lineage>
</organism>
<protein>
    <submittedName>
        <fullName evidence="1">Uncharacterized protein</fullName>
    </submittedName>
</protein>
<proteinExistence type="predicted"/>
<feature type="non-terminal residue" evidence="1">
    <location>
        <position position="1"/>
    </location>
</feature>
<keyword evidence="2" id="KW-1185">Reference proteome</keyword>
<accession>A0ABS7V1J3</accession>
<evidence type="ECO:0000313" key="1">
    <source>
        <dbReference type="EMBL" id="MBZ5754014.1"/>
    </source>
</evidence>
<dbReference type="Proteomes" id="UP001165287">
    <property type="component" value="Unassembled WGS sequence"/>
</dbReference>
<dbReference type="RefSeq" id="WP_224142372.1">
    <property type="nucleotide sequence ID" value="NZ_JAIQUM010000340.1"/>
</dbReference>